<dbReference type="PANTHER" id="PTHR16119">
    <property type="entry name" value="TRANSMEMBRANE PROTEIN 144"/>
    <property type="match status" value="1"/>
</dbReference>
<feature type="transmembrane region" description="Helical" evidence="7">
    <location>
        <begin position="209"/>
        <end position="226"/>
    </location>
</feature>
<evidence type="ECO:0000256" key="3">
    <source>
        <dbReference type="ARBA" id="ARBA00022597"/>
    </source>
</evidence>
<dbReference type="Proteomes" id="UP000242084">
    <property type="component" value="Chromosome 1"/>
</dbReference>
<evidence type="ECO:0000256" key="7">
    <source>
        <dbReference type="SAM" id="Phobius"/>
    </source>
</evidence>
<feature type="transmembrane region" description="Helical" evidence="7">
    <location>
        <begin position="153"/>
        <end position="174"/>
    </location>
</feature>
<feature type="transmembrane region" description="Helical" evidence="7">
    <location>
        <begin position="113"/>
        <end position="132"/>
    </location>
</feature>
<dbReference type="GO" id="GO:0012505">
    <property type="term" value="C:endomembrane system"/>
    <property type="evidence" value="ECO:0007669"/>
    <property type="project" value="UniProtKB-SubCell"/>
</dbReference>
<feature type="transmembrane region" description="Helical" evidence="7">
    <location>
        <begin position="232"/>
        <end position="253"/>
    </location>
</feature>
<name>A0A239YL09_9STAP</name>
<dbReference type="AlphaFoldDB" id="A0A239YL09"/>
<comment type="similarity">
    <text evidence="2">Belongs to the GRP transporter (TC 2.A.7.5) family.</text>
</comment>
<keyword evidence="6 7" id="KW-0472">Membrane</keyword>
<evidence type="ECO:0000313" key="9">
    <source>
        <dbReference type="Proteomes" id="UP000242084"/>
    </source>
</evidence>
<feature type="transmembrane region" description="Helical" evidence="7">
    <location>
        <begin position="31"/>
        <end position="49"/>
    </location>
</feature>
<evidence type="ECO:0000256" key="1">
    <source>
        <dbReference type="ARBA" id="ARBA00004127"/>
    </source>
</evidence>
<reference evidence="8 9" key="1">
    <citation type="submission" date="2017-06" db="EMBL/GenBank/DDBJ databases">
        <authorList>
            <consortium name="Pathogen Informatics"/>
        </authorList>
    </citation>
    <scope>NUCLEOTIDE SEQUENCE [LARGE SCALE GENOMIC DNA]</scope>
    <source>
        <strain evidence="8 9">NCTC13839</strain>
    </source>
</reference>
<dbReference type="InterPro" id="IPR037185">
    <property type="entry name" value="EmrE-like"/>
</dbReference>
<keyword evidence="3" id="KW-0813">Transport</keyword>
<dbReference type="PANTHER" id="PTHR16119:SF17">
    <property type="entry name" value="TRANSMEMBRANE PROTEIN 144"/>
    <property type="match status" value="1"/>
</dbReference>
<keyword evidence="3" id="KW-0762">Sugar transport</keyword>
<evidence type="ECO:0000313" key="8">
    <source>
        <dbReference type="EMBL" id="SNV59096.1"/>
    </source>
</evidence>
<keyword evidence="4 7" id="KW-0812">Transmembrane</keyword>
<evidence type="ECO:0000256" key="5">
    <source>
        <dbReference type="ARBA" id="ARBA00022989"/>
    </source>
</evidence>
<sequence length="285" mass="30253">MEYLIVLLPAIFWGSVVLINVKVGGGPYNQILGTTIGAFIIGILLFIFGDVQFTVSTIIIGMISGAFWALGQGFQLRSVDLIGVSLTMPISTGLQLLGTTLFSAAFLGEWSTGTQVTLGLTGLVLLIIGVIFTSVQKKSSGGNSNTKKLAQAIPILLISTVGYVVYVVIGQLFGVEGWDALFPQSIGMVIGGIILSFKHKPSIKYTTVNILPGIVWALGNMFLFISQPKVGVGTSFSFSQMLVIVSTLGGIFLLGEQKTKRQMTFIWIGIVLIIIAAFIIGAAKG</sequence>
<comment type="subcellular location">
    <subcellularLocation>
        <location evidence="1">Endomembrane system</location>
        <topology evidence="1">Multi-pass membrane protein</topology>
    </subcellularLocation>
</comment>
<accession>A0A239YL09</accession>
<proteinExistence type="inferred from homology"/>
<dbReference type="Pfam" id="PF06800">
    <property type="entry name" value="Sugar_transport"/>
    <property type="match status" value="1"/>
</dbReference>
<organism evidence="8 9">
    <name type="scientific">Mammaliicoccus stepanovicii</name>
    <dbReference type="NCBI Taxonomy" id="643214"/>
    <lineage>
        <taxon>Bacteria</taxon>
        <taxon>Bacillati</taxon>
        <taxon>Bacillota</taxon>
        <taxon>Bacilli</taxon>
        <taxon>Bacillales</taxon>
        <taxon>Staphylococcaceae</taxon>
        <taxon>Mammaliicoccus</taxon>
    </lineage>
</organism>
<feature type="transmembrane region" description="Helical" evidence="7">
    <location>
        <begin position="265"/>
        <end position="283"/>
    </location>
</feature>
<dbReference type="InterPro" id="IPR010651">
    <property type="entry name" value="Sugar_transport"/>
</dbReference>
<gene>
    <name evidence="8" type="primary">glcU</name>
    <name evidence="8" type="ORF">SAMEA4384403_00521</name>
</gene>
<evidence type="ECO:0000256" key="6">
    <source>
        <dbReference type="ARBA" id="ARBA00023136"/>
    </source>
</evidence>
<protein>
    <submittedName>
        <fullName evidence="8">Glucose uptake protein</fullName>
    </submittedName>
</protein>
<keyword evidence="5 7" id="KW-1133">Transmembrane helix</keyword>
<feature type="transmembrane region" description="Helical" evidence="7">
    <location>
        <begin position="6"/>
        <end position="24"/>
    </location>
</feature>
<feature type="transmembrane region" description="Helical" evidence="7">
    <location>
        <begin position="55"/>
        <end position="74"/>
    </location>
</feature>
<dbReference type="SUPFAM" id="SSF103481">
    <property type="entry name" value="Multidrug resistance efflux transporter EmrE"/>
    <property type="match status" value="2"/>
</dbReference>
<feature type="transmembrane region" description="Helical" evidence="7">
    <location>
        <begin position="180"/>
        <end position="197"/>
    </location>
</feature>
<dbReference type="KEGG" id="sste:SAMEA4384403_0521"/>
<evidence type="ECO:0000256" key="2">
    <source>
        <dbReference type="ARBA" id="ARBA00006117"/>
    </source>
</evidence>
<evidence type="ECO:0000256" key="4">
    <source>
        <dbReference type="ARBA" id="ARBA00022692"/>
    </source>
</evidence>
<dbReference type="GO" id="GO:0015144">
    <property type="term" value="F:carbohydrate transmembrane transporter activity"/>
    <property type="evidence" value="ECO:0007669"/>
    <property type="project" value="InterPro"/>
</dbReference>
<dbReference type="EMBL" id="LT906462">
    <property type="protein sequence ID" value="SNV59096.1"/>
    <property type="molecule type" value="Genomic_DNA"/>
</dbReference>
<keyword evidence="9" id="KW-1185">Reference proteome</keyword>
<dbReference type="NCBIfam" id="TIGR00776">
    <property type="entry name" value="RhaT"/>
    <property type="match status" value="1"/>
</dbReference>
<feature type="transmembrane region" description="Helical" evidence="7">
    <location>
        <begin position="86"/>
        <end position="107"/>
    </location>
</feature>
<dbReference type="OrthoDB" id="1452595at2"/>
<dbReference type="RefSeq" id="WP_095090059.1">
    <property type="nucleotide sequence ID" value="NZ_BMDM01000003.1"/>
</dbReference>
<dbReference type="GO" id="GO:0016020">
    <property type="term" value="C:membrane"/>
    <property type="evidence" value="ECO:0007669"/>
    <property type="project" value="InterPro"/>
</dbReference>